<evidence type="ECO:0000313" key="3">
    <source>
        <dbReference type="Proteomes" id="UP000076722"/>
    </source>
</evidence>
<evidence type="ECO:0000259" key="1">
    <source>
        <dbReference type="Pfam" id="PF20722"/>
    </source>
</evidence>
<dbReference type="EMBL" id="KV419456">
    <property type="protein sequence ID" value="KZS87143.1"/>
    <property type="molecule type" value="Genomic_DNA"/>
</dbReference>
<keyword evidence="3" id="KW-1185">Reference proteome</keyword>
<organism evidence="2 3">
    <name type="scientific">Sistotremastrum niveocremeum HHB9708</name>
    <dbReference type="NCBI Taxonomy" id="1314777"/>
    <lineage>
        <taxon>Eukaryota</taxon>
        <taxon>Fungi</taxon>
        <taxon>Dikarya</taxon>
        <taxon>Basidiomycota</taxon>
        <taxon>Agaricomycotina</taxon>
        <taxon>Agaricomycetes</taxon>
        <taxon>Sistotremastrales</taxon>
        <taxon>Sistotremastraceae</taxon>
        <taxon>Sertulicium</taxon>
        <taxon>Sertulicium niveocremeum</taxon>
    </lineage>
</organism>
<feature type="domain" description="DUF6830" evidence="1">
    <location>
        <begin position="1"/>
        <end position="96"/>
    </location>
</feature>
<dbReference type="Pfam" id="PF20722">
    <property type="entry name" value="DUF6830"/>
    <property type="match status" value="1"/>
</dbReference>
<reference evidence="2 3" key="1">
    <citation type="journal article" date="2016" name="Mol. Biol. Evol.">
        <title>Comparative Genomics of Early-Diverging Mushroom-Forming Fungi Provides Insights into the Origins of Lignocellulose Decay Capabilities.</title>
        <authorList>
            <person name="Nagy L.G."/>
            <person name="Riley R."/>
            <person name="Tritt A."/>
            <person name="Adam C."/>
            <person name="Daum C."/>
            <person name="Floudas D."/>
            <person name="Sun H."/>
            <person name="Yadav J.S."/>
            <person name="Pangilinan J."/>
            <person name="Larsson K.H."/>
            <person name="Matsuura K."/>
            <person name="Barry K."/>
            <person name="Labutti K."/>
            <person name="Kuo R."/>
            <person name="Ohm R.A."/>
            <person name="Bhattacharya S.S."/>
            <person name="Shirouzu T."/>
            <person name="Yoshinaga Y."/>
            <person name="Martin F.M."/>
            <person name="Grigoriev I.V."/>
            <person name="Hibbett D.S."/>
        </authorList>
    </citation>
    <scope>NUCLEOTIDE SEQUENCE [LARGE SCALE GENOMIC DNA]</scope>
    <source>
        <strain evidence="2 3">HHB9708</strain>
    </source>
</reference>
<proteinExistence type="predicted"/>
<sequence length="179" mass="20119">LSVDEAARIFGIAELRPALGDYFCQPKIQNQHVIGGRLRSSVDCQLPFSHIRIWYRMRIQIRDQFGTVLPSEDCQASPPSQEQKRGHYDTVIAINNAGDSLTDAPGDPLDIGNHVRAFERHIWPTWSALMLYRKCSQTEDYFASRIKYRACSSSSEQSVATVLVWVGSSTSRSSADRPS</sequence>
<gene>
    <name evidence="2" type="ORF">SISNIDRAFT_471237</name>
</gene>
<dbReference type="Proteomes" id="UP000076722">
    <property type="component" value="Unassembled WGS sequence"/>
</dbReference>
<dbReference type="AlphaFoldDB" id="A0A164MXH3"/>
<accession>A0A164MXH3</accession>
<name>A0A164MXH3_9AGAM</name>
<feature type="non-terminal residue" evidence="2">
    <location>
        <position position="1"/>
    </location>
</feature>
<dbReference type="OrthoDB" id="3232986at2759"/>
<dbReference type="InterPro" id="IPR049233">
    <property type="entry name" value="DUF6830"/>
</dbReference>
<evidence type="ECO:0000313" key="2">
    <source>
        <dbReference type="EMBL" id="KZS87143.1"/>
    </source>
</evidence>
<protein>
    <recommendedName>
        <fullName evidence="1">DUF6830 domain-containing protein</fullName>
    </recommendedName>
</protein>